<proteinExistence type="predicted"/>
<organism evidence="2">
    <name type="scientific">Salvia splendens</name>
    <name type="common">Scarlet sage</name>
    <dbReference type="NCBI Taxonomy" id="180675"/>
    <lineage>
        <taxon>Eukaryota</taxon>
        <taxon>Viridiplantae</taxon>
        <taxon>Streptophyta</taxon>
        <taxon>Embryophyta</taxon>
        <taxon>Tracheophyta</taxon>
        <taxon>Spermatophyta</taxon>
        <taxon>Magnoliopsida</taxon>
        <taxon>eudicotyledons</taxon>
        <taxon>Gunneridae</taxon>
        <taxon>Pentapetalae</taxon>
        <taxon>asterids</taxon>
        <taxon>lamiids</taxon>
        <taxon>Lamiales</taxon>
        <taxon>Lamiaceae</taxon>
        <taxon>Nepetoideae</taxon>
        <taxon>Mentheae</taxon>
        <taxon>Salviinae</taxon>
        <taxon>Salvia</taxon>
        <taxon>Salvia subgen. Calosphace</taxon>
        <taxon>core Calosphace</taxon>
    </lineage>
</organism>
<feature type="compositionally biased region" description="Basic and acidic residues" evidence="1">
    <location>
        <begin position="8"/>
        <end position="17"/>
    </location>
</feature>
<gene>
    <name evidence="2" type="ORF">SASPL_118105</name>
</gene>
<evidence type="ECO:0000313" key="3">
    <source>
        <dbReference type="Proteomes" id="UP000298416"/>
    </source>
</evidence>
<accession>A0A8X8XYS7</accession>
<protein>
    <submittedName>
        <fullName evidence="2">Uncharacterized protein</fullName>
    </submittedName>
</protein>
<evidence type="ECO:0000313" key="2">
    <source>
        <dbReference type="EMBL" id="KAG6421549.1"/>
    </source>
</evidence>
<dbReference type="AlphaFoldDB" id="A0A8X8XYS7"/>
<feature type="compositionally biased region" description="Low complexity" evidence="1">
    <location>
        <begin position="194"/>
        <end position="203"/>
    </location>
</feature>
<sequence>MVQPGRDSPGKKVKDMSHSPSPQWVFRPTNAKRKMKKSATPHPIKAGDGVSSLSGEREKGRWKIKAQHGPFEANNGAFEVVPEVLPLFAGELRFSMGQKEGSARHQPEVVTGTRMEGVLPEENDVVAKEEHRSTCVGAAASTAPFPEKDRYVLASETCDSLKGQSIFDVNIGDGTTFVAEDNNAGGEAGLDGRPSVPDNSSDNSSDKLLDQDTDQPEFQPDHSASAVGNDVASPVGRPLTSGH</sequence>
<feature type="region of interest" description="Disordered" evidence="1">
    <location>
        <begin position="178"/>
        <end position="243"/>
    </location>
</feature>
<feature type="region of interest" description="Disordered" evidence="1">
    <location>
        <begin position="98"/>
        <end position="118"/>
    </location>
</feature>
<keyword evidence="3" id="KW-1185">Reference proteome</keyword>
<evidence type="ECO:0000256" key="1">
    <source>
        <dbReference type="SAM" id="MobiDB-lite"/>
    </source>
</evidence>
<feature type="region of interest" description="Disordered" evidence="1">
    <location>
        <begin position="1"/>
        <end position="62"/>
    </location>
</feature>
<comment type="caution">
    <text evidence="2">The sequence shown here is derived from an EMBL/GenBank/DDBJ whole genome shotgun (WGS) entry which is preliminary data.</text>
</comment>
<reference evidence="2" key="2">
    <citation type="submission" date="2020-08" db="EMBL/GenBank/DDBJ databases">
        <title>Plant Genome Project.</title>
        <authorList>
            <person name="Zhang R.-G."/>
        </authorList>
    </citation>
    <scope>NUCLEOTIDE SEQUENCE</scope>
    <source>
        <strain evidence="2">Huo1</strain>
        <tissue evidence="2">Leaf</tissue>
    </source>
</reference>
<name>A0A8X8XYS7_SALSN</name>
<reference evidence="2" key="1">
    <citation type="submission" date="2018-01" db="EMBL/GenBank/DDBJ databases">
        <authorList>
            <person name="Mao J.F."/>
        </authorList>
    </citation>
    <scope>NUCLEOTIDE SEQUENCE</scope>
    <source>
        <strain evidence="2">Huo1</strain>
        <tissue evidence="2">Leaf</tissue>
    </source>
</reference>
<dbReference type="Proteomes" id="UP000298416">
    <property type="component" value="Unassembled WGS sequence"/>
</dbReference>
<dbReference type="EMBL" id="PNBA02000006">
    <property type="protein sequence ID" value="KAG6421549.1"/>
    <property type="molecule type" value="Genomic_DNA"/>
</dbReference>
<feature type="compositionally biased region" description="Basic residues" evidence="1">
    <location>
        <begin position="30"/>
        <end position="39"/>
    </location>
</feature>